<name>A0A6A4WQH4_AMPAM</name>
<feature type="compositionally biased region" description="Basic and acidic residues" evidence="2">
    <location>
        <begin position="517"/>
        <end position="555"/>
    </location>
</feature>
<feature type="compositionally biased region" description="Low complexity" evidence="2">
    <location>
        <begin position="52"/>
        <end position="67"/>
    </location>
</feature>
<reference evidence="3 4" key="1">
    <citation type="submission" date="2019-07" db="EMBL/GenBank/DDBJ databases">
        <title>Draft genome assembly of a fouling barnacle, Amphibalanus amphitrite (Darwin, 1854): The first reference genome for Thecostraca.</title>
        <authorList>
            <person name="Kim W."/>
        </authorList>
    </citation>
    <scope>NUCLEOTIDE SEQUENCE [LARGE SCALE GENOMIC DNA]</scope>
    <source>
        <strain evidence="3">SNU_AA5</strain>
        <tissue evidence="3">Soma without cirri and trophi</tissue>
    </source>
</reference>
<dbReference type="OrthoDB" id="6382106at2759"/>
<dbReference type="AlphaFoldDB" id="A0A6A4WQH4"/>
<feature type="compositionally biased region" description="Low complexity" evidence="2">
    <location>
        <begin position="200"/>
        <end position="209"/>
    </location>
</feature>
<dbReference type="Proteomes" id="UP000440578">
    <property type="component" value="Unassembled WGS sequence"/>
</dbReference>
<feature type="region of interest" description="Disordered" evidence="2">
    <location>
        <begin position="488"/>
        <end position="559"/>
    </location>
</feature>
<proteinExistence type="predicted"/>
<organism evidence="3 4">
    <name type="scientific">Amphibalanus amphitrite</name>
    <name type="common">Striped barnacle</name>
    <name type="synonym">Balanus amphitrite</name>
    <dbReference type="NCBI Taxonomy" id="1232801"/>
    <lineage>
        <taxon>Eukaryota</taxon>
        <taxon>Metazoa</taxon>
        <taxon>Ecdysozoa</taxon>
        <taxon>Arthropoda</taxon>
        <taxon>Crustacea</taxon>
        <taxon>Multicrustacea</taxon>
        <taxon>Cirripedia</taxon>
        <taxon>Thoracica</taxon>
        <taxon>Thoracicalcarea</taxon>
        <taxon>Balanomorpha</taxon>
        <taxon>Balanoidea</taxon>
        <taxon>Balanidae</taxon>
        <taxon>Amphibalaninae</taxon>
        <taxon>Amphibalanus</taxon>
    </lineage>
</organism>
<feature type="compositionally biased region" description="Low complexity" evidence="2">
    <location>
        <begin position="181"/>
        <end position="190"/>
    </location>
</feature>
<keyword evidence="1" id="KW-0175">Coiled coil</keyword>
<feature type="region of interest" description="Disordered" evidence="2">
    <location>
        <begin position="419"/>
        <end position="453"/>
    </location>
</feature>
<feature type="region of interest" description="Disordered" evidence="2">
    <location>
        <begin position="181"/>
        <end position="209"/>
    </location>
</feature>
<feature type="region of interest" description="Disordered" evidence="2">
    <location>
        <begin position="580"/>
        <end position="613"/>
    </location>
</feature>
<comment type="caution">
    <text evidence="3">The sequence shown here is derived from an EMBL/GenBank/DDBJ whole genome shotgun (WGS) entry which is preliminary data.</text>
</comment>
<accession>A0A6A4WQH4</accession>
<feature type="compositionally biased region" description="Pro residues" evidence="2">
    <location>
        <begin position="443"/>
        <end position="453"/>
    </location>
</feature>
<keyword evidence="4" id="KW-1185">Reference proteome</keyword>
<feature type="region of interest" description="Disordered" evidence="2">
    <location>
        <begin position="38"/>
        <end position="110"/>
    </location>
</feature>
<evidence type="ECO:0000256" key="2">
    <source>
        <dbReference type="SAM" id="MobiDB-lite"/>
    </source>
</evidence>
<feature type="compositionally biased region" description="Low complexity" evidence="2">
    <location>
        <begin position="506"/>
        <end position="516"/>
    </location>
</feature>
<gene>
    <name evidence="3" type="ORF">FJT64_021141</name>
</gene>
<evidence type="ECO:0000313" key="3">
    <source>
        <dbReference type="EMBL" id="KAF0307549.1"/>
    </source>
</evidence>
<sequence length="673" mass="74203">MHNLMTSYRRVKKGVDPESRCKFFAVIDQVMMSPEFELQAGASGGPDGMDLDGGSSEESGPSTSALSDSAAMYPHSHSVSPGGRDDASLGGKSEYQESDKSRANAASRSSSLLAAARRRRCLRIGRVVATMSDAENDSNRAEELHELREQLATALQRITEQQQSIRDLSRRLELSLTSAAAAPGTAGVPVPESADNRGTPAPAASSGAAADGLTGQILDVFVACGDVFNTYQTVKRRMLDWMKRQELSGNCSARDRFRSCRRNQADFLLKQKHGGVSVPLVSVERQSCWRPGNPSFAPFEVGQLVKRETQRPGNLLTGKFEQRFDGPFKVKSRNSNDVTYTLERDTGAELRAHHTQLRPWITAPSYLRRLEEFVYLHVPSWPTGRAVLARARAGHFKAIRAAAGDLDRCRAGPWRPVPLRPAEQPLYPGPGPGPGHGAGRAPAPAPAPAPVVPAVPAAPALREDDGDQPPRKRYCNWEERYEAEVAARAGRIDEDGPGAELKRPEMPMMAPMGGPERPMRPESPDAHEDCSGARDLRVPSRSPPERRGPVADEPPRGYSTMEARDLITARARQLLSVLPGHPALQQERDDGPTANGQHRADEDAVRQQLQDDRTANSLERMETLLQELVDMQRAFLLSEERRRREQLIREENWRIQDKEFLVRLAQTLANSHH</sequence>
<evidence type="ECO:0000313" key="4">
    <source>
        <dbReference type="Proteomes" id="UP000440578"/>
    </source>
</evidence>
<feature type="coiled-coil region" evidence="1">
    <location>
        <begin position="141"/>
        <end position="171"/>
    </location>
</feature>
<feature type="compositionally biased region" description="Basic and acidic residues" evidence="2">
    <location>
        <begin position="488"/>
        <end position="505"/>
    </location>
</feature>
<evidence type="ECO:0000256" key="1">
    <source>
        <dbReference type="SAM" id="Coils"/>
    </source>
</evidence>
<feature type="compositionally biased region" description="Basic and acidic residues" evidence="2">
    <location>
        <begin position="598"/>
        <end position="613"/>
    </location>
</feature>
<protein>
    <submittedName>
        <fullName evidence="3">Uncharacterized protein</fullName>
    </submittedName>
</protein>
<dbReference type="EMBL" id="VIIS01000562">
    <property type="protein sequence ID" value="KAF0307549.1"/>
    <property type="molecule type" value="Genomic_DNA"/>
</dbReference>